<evidence type="ECO:0000313" key="1">
    <source>
        <dbReference type="Proteomes" id="UP000887565"/>
    </source>
</evidence>
<accession>A0A915L521</accession>
<name>A0A915L521_ROMCU</name>
<sequence length="68" mass="7869">NLEVENAKFSLRIGRAEYFYLPRTRASSLRIKRGMDELITELKCEIRGILLSAAHDGVKLEELERDYA</sequence>
<reference evidence="2" key="1">
    <citation type="submission" date="2022-11" db="UniProtKB">
        <authorList>
            <consortium name="WormBaseParasite"/>
        </authorList>
    </citation>
    <scope>IDENTIFICATION</scope>
</reference>
<dbReference type="Proteomes" id="UP000887565">
    <property type="component" value="Unplaced"/>
</dbReference>
<organism evidence="1 2">
    <name type="scientific">Romanomermis culicivorax</name>
    <name type="common">Nematode worm</name>
    <dbReference type="NCBI Taxonomy" id="13658"/>
    <lineage>
        <taxon>Eukaryota</taxon>
        <taxon>Metazoa</taxon>
        <taxon>Ecdysozoa</taxon>
        <taxon>Nematoda</taxon>
        <taxon>Enoplea</taxon>
        <taxon>Dorylaimia</taxon>
        <taxon>Mermithida</taxon>
        <taxon>Mermithoidea</taxon>
        <taxon>Mermithidae</taxon>
        <taxon>Romanomermis</taxon>
    </lineage>
</organism>
<keyword evidence="1" id="KW-1185">Reference proteome</keyword>
<evidence type="ECO:0000313" key="2">
    <source>
        <dbReference type="WBParaSite" id="nRc.2.0.1.t46180-RA"/>
    </source>
</evidence>
<dbReference type="AlphaFoldDB" id="A0A915L521"/>
<dbReference type="WBParaSite" id="nRc.2.0.1.t46180-RA">
    <property type="protein sequence ID" value="nRc.2.0.1.t46180-RA"/>
    <property type="gene ID" value="nRc.2.0.1.g46180"/>
</dbReference>
<protein>
    <submittedName>
        <fullName evidence="2">Uncharacterized protein</fullName>
    </submittedName>
</protein>
<proteinExistence type="predicted"/>